<organism evidence="3 4">
    <name type="scientific">Niveomyces insectorum RCEF 264</name>
    <dbReference type="NCBI Taxonomy" id="1081102"/>
    <lineage>
        <taxon>Eukaryota</taxon>
        <taxon>Fungi</taxon>
        <taxon>Dikarya</taxon>
        <taxon>Ascomycota</taxon>
        <taxon>Pezizomycotina</taxon>
        <taxon>Sordariomycetes</taxon>
        <taxon>Hypocreomycetidae</taxon>
        <taxon>Hypocreales</taxon>
        <taxon>Cordycipitaceae</taxon>
        <taxon>Niveomyces</taxon>
    </lineage>
</organism>
<keyword evidence="1" id="KW-0539">Nucleus</keyword>
<accession>A0A167UW05</accession>
<dbReference type="PANTHER" id="PTHR47657:SF14">
    <property type="entry name" value="ZN(2)-C6 FUNGAL-TYPE DOMAIN-CONTAINING PROTEIN"/>
    <property type="match status" value="1"/>
</dbReference>
<dbReference type="Proteomes" id="UP000076874">
    <property type="component" value="Unassembled WGS sequence"/>
</dbReference>
<dbReference type="InterPro" id="IPR021858">
    <property type="entry name" value="Fun_TF"/>
</dbReference>
<dbReference type="InterPro" id="IPR052400">
    <property type="entry name" value="Zn2-C6_fungal_TF"/>
</dbReference>
<dbReference type="Pfam" id="PF11951">
    <property type="entry name" value="Fungal_trans_2"/>
    <property type="match status" value="1"/>
</dbReference>
<evidence type="ECO:0000256" key="2">
    <source>
        <dbReference type="SAM" id="MobiDB-lite"/>
    </source>
</evidence>
<evidence type="ECO:0000313" key="4">
    <source>
        <dbReference type="Proteomes" id="UP000076874"/>
    </source>
</evidence>
<name>A0A167UW05_9HYPO</name>
<feature type="compositionally biased region" description="Gly residues" evidence="2">
    <location>
        <begin position="126"/>
        <end position="141"/>
    </location>
</feature>
<reference evidence="3 4" key="1">
    <citation type="journal article" date="2016" name="Genome Biol. Evol.">
        <title>Divergent and convergent evolution of fungal pathogenicity.</title>
        <authorList>
            <person name="Shang Y."/>
            <person name="Xiao G."/>
            <person name="Zheng P."/>
            <person name="Cen K."/>
            <person name="Zhan S."/>
            <person name="Wang C."/>
        </authorList>
    </citation>
    <scope>NUCLEOTIDE SEQUENCE [LARGE SCALE GENOMIC DNA]</scope>
    <source>
        <strain evidence="3 4">RCEF 264</strain>
    </source>
</reference>
<feature type="compositionally biased region" description="Low complexity" evidence="2">
    <location>
        <begin position="43"/>
        <end position="59"/>
    </location>
</feature>
<evidence type="ECO:0000256" key="1">
    <source>
        <dbReference type="ARBA" id="ARBA00023242"/>
    </source>
</evidence>
<keyword evidence="4" id="KW-1185">Reference proteome</keyword>
<proteinExistence type="predicted"/>
<evidence type="ECO:0000313" key="3">
    <source>
        <dbReference type="EMBL" id="OAA61962.1"/>
    </source>
</evidence>
<feature type="compositionally biased region" description="Basic residues" evidence="2">
    <location>
        <begin position="13"/>
        <end position="35"/>
    </location>
</feature>
<dbReference type="PANTHER" id="PTHR47657">
    <property type="entry name" value="STEROL REGULATORY ELEMENT-BINDING PROTEIN ECM22"/>
    <property type="match status" value="1"/>
</dbReference>
<feature type="region of interest" description="Disordered" evidence="2">
    <location>
        <begin position="122"/>
        <end position="156"/>
    </location>
</feature>
<dbReference type="STRING" id="1081102.A0A167UW05"/>
<sequence>MDHPHSDQQAARRAAKVGHRKSRNGCSKCKTRRVKAPPPPPARKAGAAARSTARPTAPRLSDSPASTHVSPGDLSGMSVGTGGTGATSPGRHDPIVSEEEARCFSATLRLWSGTNTAGHDVDVDALGGGGGGGGGSGGSGGSRSRTADDNNAEDGLLPESRARRLLEHRLMQNFMFHLSVPFPVAPNNEWKELWEKTLPAMALTYDNVLYALLAQSATHLLRAEPGNRELFRVRQAYLIAAMRAQRRVVGTLSLAVASADAVCLSALLMLVNAFAMLHERVTEPYVPPVEWLQLGQGSGAVIWTSVGAIVKSGEQARSATFTIATSQPNFGVDESYFDATNRDARLNALLTAHTMSSSSSSSSGADDWDDAATREAYEKTLSYIGSVQHAMARGEPVYMLTRRIQGFTMVVPSRFIAFVAEQRPRALVVLAHFFATVSQISGVWWLGGIGGSSDGGGGHSGKESIAKREVRGIRSVLPEEWLGYMAWPLQAAGLT</sequence>
<dbReference type="AlphaFoldDB" id="A0A167UW05"/>
<comment type="caution">
    <text evidence="3">The sequence shown here is derived from an EMBL/GenBank/DDBJ whole genome shotgun (WGS) entry which is preliminary data.</text>
</comment>
<dbReference type="GO" id="GO:0000981">
    <property type="term" value="F:DNA-binding transcription factor activity, RNA polymerase II-specific"/>
    <property type="evidence" value="ECO:0007669"/>
    <property type="project" value="TreeGrafter"/>
</dbReference>
<dbReference type="EMBL" id="AZHD01000007">
    <property type="protein sequence ID" value="OAA61962.1"/>
    <property type="molecule type" value="Genomic_DNA"/>
</dbReference>
<feature type="region of interest" description="Disordered" evidence="2">
    <location>
        <begin position="1"/>
        <end position="96"/>
    </location>
</feature>
<protein>
    <submittedName>
        <fullName evidence="3">C6 zinc finger domain containing protein</fullName>
    </submittedName>
</protein>
<dbReference type="OrthoDB" id="3546279at2759"/>
<gene>
    <name evidence="3" type="ORF">SPI_04821</name>
</gene>